<dbReference type="Gene3D" id="6.20.270.20">
    <property type="entry name" value="LapD/MoxY periplasmic domain"/>
    <property type="match status" value="1"/>
</dbReference>
<dbReference type="EMBL" id="NXIE01000009">
    <property type="protein sequence ID" value="RXK11467.1"/>
    <property type="molecule type" value="Genomic_DNA"/>
</dbReference>
<keyword evidence="2" id="KW-0472">Membrane</keyword>
<dbReference type="Gene3D" id="3.30.70.270">
    <property type="match status" value="1"/>
</dbReference>
<protein>
    <submittedName>
        <fullName evidence="6">GGDEF domain-containing protein</fullName>
    </submittedName>
</protein>
<keyword evidence="2" id="KW-0812">Transmembrane</keyword>
<feature type="domain" description="HAMP" evidence="4">
    <location>
        <begin position="278"/>
        <end position="330"/>
    </location>
</feature>
<evidence type="ECO:0000313" key="7">
    <source>
        <dbReference type="Proteomes" id="UP000289718"/>
    </source>
</evidence>
<dbReference type="SMART" id="SM00052">
    <property type="entry name" value="EAL"/>
    <property type="match status" value="1"/>
</dbReference>
<name>A0A4Q1AR36_9BACT</name>
<comment type="caution">
    <text evidence="6">The sequence shown here is derived from an EMBL/GenBank/DDBJ whole genome shotgun (WGS) entry which is preliminary data.</text>
</comment>
<evidence type="ECO:0000313" key="6">
    <source>
        <dbReference type="EMBL" id="RXK11467.1"/>
    </source>
</evidence>
<dbReference type="GO" id="GO:0071111">
    <property type="term" value="F:cyclic-guanylate-specific phosphodiesterase activity"/>
    <property type="evidence" value="ECO:0007669"/>
    <property type="project" value="InterPro"/>
</dbReference>
<feature type="domain" description="EAL" evidence="3">
    <location>
        <begin position="510"/>
        <end position="742"/>
    </location>
</feature>
<dbReference type="InterPro" id="IPR042461">
    <property type="entry name" value="LapD_MoxY_peri_C"/>
</dbReference>
<organism evidence="6 7">
    <name type="scientific">Halarcobacter mediterraneus</name>
    <dbReference type="NCBI Taxonomy" id="2023153"/>
    <lineage>
        <taxon>Bacteria</taxon>
        <taxon>Pseudomonadati</taxon>
        <taxon>Campylobacterota</taxon>
        <taxon>Epsilonproteobacteria</taxon>
        <taxon>Campylobacterales</taxon>
        <taxon>Arcobacteraceae</taxon>
        <taxon>Halarcobacter</taxon>
    </lineage>
</organism>
<dbReference type="PROSITE" id="PS50883">
    <property type="entry name" value="EAL"/>
    <property type="match status" value="1"/>
</dbReference>
<feature type="coiled-coil region" evidence="1">
    <location>
        <begin position="322"/>
        <end position="349"/>
    </location>
</feature>
<dbReference type="InterPro" id="IPR050706">
    <property type="entry name" value="Cyclic-di-GMP_PDE-like"/>
</dbReference>
<evidence type="ECO:0000256" key="1">
    <source>
        <dbReference type="SAM" id="Coils"/>
    </source>
</evidence>
<dbReference type="InterPro" id="IPR001633">
    <property type="entry name" value="EAL_dom"/>
</dbReference>
<dbReference type="SUPFAM" id="SSF55073">
    <property type="entry name" value="Nucleotide cyclase"/>
    <property type="match status" value="1"/>
</dbReference>
<evidence type="ECO:0000256" key="2">
    <source>
        <dbReference type="SAM" id="Phobius"/>
    </source>
</evidence>
<dbReference type="GO" id="GO:0007165">
    <property type="term" value="P:signal transduction"/>
    <property type="evidence" value="ECO:0007669"/>
    <property type="project" value="InterPro"/>
</dbReference>
<dbReference type="SMART" id="SM00267">
    <property type="entry name" value="GGDEF"/>
    <property type="match status" value="1"/>
</dbReference>
<dbReference type="AlphaFoldDB" id="A0A4Q1AR36"/>
<reference evidence="6 7" key="1">
    <citation type="submission" date="2017-09" db="EMBL/GenBank/DDBJ databases">
        <title>Genomics of the genus Arcobacter.</title>
        <authorList>
            <person name="Perez-Cataluna A."/>
            <person name="Figueras M.J."/>
            <person name="Salas-Masso N."/>
        </authorList>
    </citation>
    <scope>NUCLEOTIDE SEQUENCE [LARGE SCALE GENOMIC DNA]</scope>
    <source>
        <strain evidence="6 7">F156-34</strain>
    </source>
</reference>
<feature type="transmembrane region" description="Helical" evidence="2">
    <location>
        <begin position="6"/>
        <end position="25"/>
    </location>
</feature>
<dbReference type="InterPro" id="IPR043128">
    <property type="entry name" value="Rev_trsase/Diguanyl_cyclase"/>
</dbReference>
<evidence type="ECO:0000259" key="3">
    <source>
        <dbReference type="PROSITE" id="PS50883"/>
    </source>
</evidence>
<feature type="domain" description="GGDEF" evidence="5">
    <location>
        <begin position="369"/>
        <end position="503"/>
    </location>
</feature>
<evidence type="ECO:0000259" key="4">
    <source>
        <dbReference type="PROSITE" id="PS50885"/>
    </source>
</evidence>
<dbReference type="PROSITE" id="PS50885">
    <property type="entry name" value="HAMP"/>
    <property type="match status" value="1"/>
</dbReference>
<sequence length="742" mass="86343">MSLSKQLYIIIAFIFFIIFTGNFIISIKNTKEYLEVESQTKAQDTATSLGMSLRPLIKDKKDPEIESIIKAISNSGFYKEIRLEDSDYIINDYELLDATSTYKNDNWKIKKLFVESKFGYVEKIQSDYELSEQLLQLEDDSINSDSFDDFNVENFERYRYIPTDAYKNGGKIPFTLTITNENETKDIVVKLDIKKILLEEKRDIKFDSVPAWFIDLIPLELEEKFSEISDGWKKSAVIFVSPNPGEAYAKLFKQAKNSIIYAFIAFIISMIILFIFVQYLLRPLKRIESLAKSIALGKFETIDELPWTTEIKHVSIAMNDMSRKIEVIINKLNRNLQTLSEKLSQDELTKLPLKTTFETDMKQMFIQKGKGYILKIKINALSSFAKTHTNKEVNSFILEFTDEIKNVLKEKEDNKKFKFYRFFGSEFMLILEDCDYSCSEKICKNLKNSFNLLANKHKVTEIAHIGATPFNTYSTTPEMLQATNEAYEKAKLIGPNDYFIRDNNDLIRDMEEWRDLIFTIIENNSFEIEYINDTYCSKDEEILLMQEAFTSAKDKNNKNIPIGTFVSIAEKYEKIVDFDMAVISKVIDYMVINDIKHDIMINLSLNSIEDEEFISWLENKIFTNKNIASQLLFSVTAYAVIKDIKGFKNFCDKVHNVGAKIIVKRFESKFIPLDNIKDFNLDFIRLARDYTTDIYLDTSKQSFVESIQELANLLNIKVYCENVNNNKDYDMVKKIKIDGISR</sequence>
<dbReference type="InterPro" id="IPR000160">
    <property type="entry name" value="GGDEF_dom"/>
</dbReference>
<dbReference type="PROSITE" id="PS50887">
    <property type="entry name" value="GGDEF"/>
    <property type="match status" value="1"/>
</dbReference>
<dbReference type="InterPro" id="IPR035919">
    <property type="entry name" value="EAL_sf"/>
</dbReference>
<dbReference type="Proteomes" id="UP000289718">
    <property type="component" value="Unassembled WGS sequence"/>
</dbReference>
<dbReference type="OrthoDB" id="5894408at2"/>
<gene>
    <name evidence="6" type="ORF">CP965_13920</name>
</gene>
<dbReference type="PANTHER" id="PTHR33121">
    <property type="entry name" value="CYCLIC DI-GMP PHOSPHODIESTERASE PDEF"/>
    <property type="match status" value="1"/>
</dbReference>
<dbReference type="Gene3D" id="3.20.20.450">
    <property type="entry name" value="EAL domain"/>
    <property type="match status" value="1"/>
</dbReference>
<accession>A0A4Q1AR36</accession>
<dbReference type="Pfam" id="PF00990">
    <property type="entry name" value="GGDEF"/>
    <property type="match status" value="1"/>
</dbReference>
<dbReference type="RefSeq" id="WP_129062715.1">
    <property type="nucleotide sequence ID" value="NZ_NXIE01000009.1"/>
</dbReference>
<keyword evidence="1" id="KW-0175">Coiled coil</keyword>
<keyword evidence="7" id="KW-1185">Reference proteome</keyword>
<dbReference type="SUPFAM" id="SSF141868">
    <property type="entry name" value="EAL domain-like"/>
    <property type="match status" value="1"/>
</dbReference>
<proteinExistence type="predicted"/>
<dbReference type="InterPro" id="IPR029787">
    <property type="entry name" value="Nucleotide_cyclase"/>
</dbReference>
<evidence type="ECO:0000259" key="5">
    <source>
        <dbReference type="PROSITE" id="PS50887"/>
    </source>
</evidence>
<feature type="transmembrane region" description="Helical" evidence="2">
    <location>
        <begin position="259"/>
        <end position="281"/>
    </location>
</feature>
<dbReference type="Gene3D" id="3.30.110.200">
    <property type="match status" value="1"/>
</dbReference>
<keyword evidence="2" id="KW-1133">Transmembrane helix</keyword>
<dbReference type="GO" id="GO:0016020">
    <property type="term" value="C:membrane"/>
    <property type="evidence" value="ECO:0007669"/>
    <property type="project" value="InterPro"/>
</dbReference>
<dbReference type="InterPro" id="IPR032244">
    <property type="entry name" value="LapD_MoxY_N"/>
</dbReference>
<dbReference type="Pfam" id="PF00563">
    <property type="entry name" value="EAL"/>
    <property type="match status" value="1"/>
</dbReference>
<dbReference type="PANTHER" id="PTHR33121:SF79">
    <property type="entry name" value="CYCLIC DI-GMP PHOSPHODIESTERASE PDED-RELATED"/>
    <property type="match status" value="1"/>
</dbReference>
<dbReference type="InterPro" id="IPR003660">
    <property type="entry name" value="HAMP_dom"/>
</dbReference>
<dbReference type="Pfam" id="PF16448">
    <property type="entry name" value="LapD_MoxY_N"/>
    <property type="match status" value="2"/>
</dbReference>